<sequence length="378" mass="40605">MAPLLTSPATLRGLTLRNRIVISPMCQYSATPDGYPTDWHLVQYGRFAVGGAGLVFVEATCITPEGRGTPGDLGLWEDGHIAPLARIVDFVKSQGAAAGIQLGHAGRKGATRRPWHGSTPLDANDLAERAEAQWTVIGPSAVAMADGWPVPQEMSLADIAQLKDDYASAARRALAAGFDVVELHAAHGYLIHEFLSPVSNIRTDAYGGDRAGRMRLPLEIAEILRDIWPDDRPVFVRVSAVDHMDEGIQLEDTIAFARALKEVGVDVIDCSSGGISGGATAARIPRGPGFQVPFAEAMRHEAGIASMAVGLITTPDLAETILQEGRADLIAIGREALENPNWPLHARRALGEDGFDQWPEQHGWWLERRVASLRASGA</sequence>
<dbReference type="Gene3D" id="3.20.20.70">
    <property type="entry name" value="Aldolase class I"/>
    <property type="match status" value="1"/>
</dbReference>
<evidence type="ECO:0000256" key="2">
    <source>
        <dbReference type="ARBA" id="ARBA00022630"/>
    </source>
</evidence>
<dbReference type="Pfam" id="PF00724">
    <property type="entry name" value="Oxidored_FMN"/>
    <property type="match status" value="1"/>
</dbReference>
<dbReference type="STRING" id="1086013.SAMN05421774_103302"/>
<evidence type="ECO:0000313" key="7">
    <source>
        <dbReference type="EMBL" id="SIS96217.1"/>
    </source>
</evidence>
<dbReference type="GO" id="GO:0003959">
    <property type="term" value="F:NADPH dehydrogenase activity"/>
    <property type="evidence" value="ECO:0007669"/>
    <property type="project" value="InterPro"/>
</dbReference>
<evidence type="ECO:0000256" key="4">
    <source>
        <dbReference type="ARBA" id="ARBA00022857"/>
    </source>
</evidence>
<reference evidence="7 8" key="1">
    <citation type="submission" date="2017-01" db="EMBL/GenBank/DDBJ databases">
        <authorList>
            <person name="Mah S.A."/>
            <person name="Swanson W.J."/>
            <person name="Moy G.W."/>
            <person name="Vacquier V.D."/>
        </authorList>
    </citation>
    <scope>NUCLEOTIDE SEQUENCE [LARGE SCALE GENOMIC DNA]</scope>
    <source>
        <strain evidence="7 8">DSM 26375</strain>
    </source>
</reference>
<dbReference type="InterPro" id="IPR001155">
    <property type="entry name" value="OxRdtase_FMN_N"/>
</dbReference>
<evidence type="ECO:0000256" key="3">
    <source>
        <dbReference type="ARBA" id="ARBA00022643"/>
    </source>
</evidence>
<keyword evidence="4" id="KW-0521">NADP</keyword>
<dbReference type="PANTHER" id="PTHR43303">
    <property type="entry name" value="NADPH DEHYDROGENASE C23G7.10C-RELATED"/>
    <property type="match status" value="1"/>
</dbReference>
<keyword evidence="3" id="KW-0288">FMN</keyword>
<dbReference type="InterPro" id="IPR013785">
    <property type="entry name" value="Aldolase_TIM"/>
</dbReference>
<keyword evidence="8" id="KW-1185">Reference proteome</keyword>
<dbReference type="CDD" id="cd02932">
    <property type="entry name" value="OYE_YqiM_FMN"/>
    <property type="match status" value="1"/>
</dbReference>
<dbReference type="GO" id="GO:0050661">
    <property type="term" value="F:NADP binding"/>
    <property type="evidence" value="ECO:0007669"/>
    <property type="project" value="InterPro"/>
</dbReference>
<name>A0A1N7NCY1_9RHOB</name>
<dbReference type="PANTHER" id="PTHR43303:SF4">
    <property type="entry name" value="NADPH DEHYDROGENASE C23G7.10C-RELATED"/>
    <property type="match status" value="1"/>
</dbReference>
<protein>
    <submittedName>
        <fullName evidence="7">2,4-dienoyl-CoA reductase</fullName>
    </submittedName>
</protein>
<evidence type="ECO:0000313" key="8">
    <source>
        <dbReference type="Proteomes" id="UP000186141"/>
    </source>
</evidence>
<organism evidence="7 8">
    <name type="scientific">Gemmobacter megaterium</name>
    <dbReference type="NCBI Taxonomy" id="1086013"/>
    <lineage>
        <taxon>Bacteria</taxon>
        <taxon>Pseudomonadati</taxon>
        <taxon>Pseudomonadota</taxon>
        <taxon>Alphaproteobacteria</taxon>
        <taxon>Rhodobacterales</taxon>
        <taxon>Paracoccaceae</taxon>
        <taxon>Gemmobacter</taxon>
    </lineage>
</organism>
<dbReference type="Proteomes" id="UP000186141">
    <property type="component" value="Unassembled WGS sequence"/>
</dbReference>
<keyword evidence="2" id="KW-0285">Flavoprotein</keyword>
<dbReference type="AlphaFoldDB" id="A0A1N7NCY1"/>
<dbReference type="SUPFAM" id="SSF51395">
    <property type="entry name" value="FMN-linked oxidoreductases"/>
    <property type="match status" value="1"/>
</dbReference>
<evidence type="ECO:0000259" key="6">
    <source>
        <dbReference type="Pfam" id="PF00724"/>
    </source>
</evidence>
<evidence type="ECO:0000256" key="1">
    <source>
        <dbReference type="ARBA" id="ARBA00001917"/>
    </source>
</evidence>
<comment type="cofactor">
    <cofactor evidence="1">
        <name>FMN</name>
        <dbReference type="ChEBI" id="CHEBI:58210"/>
    </cofactor>
</comment>
<dbReference type="InterPro" id="IPR044152">
    <property type="entry name" value="YqjM-like"/>
</dbReference>
<dbReference type="RefSeq" id="WP_076530823.1">
    <property type="nucleotide sequence ID" value="NZ_BMEH01000003.1"/>
</dbReference>
<dbReference type="EMBL" id="FTOT01000003">
    <property type="protein sequence ID" value="SIS96217.1"/>
    <property type="molecule type" value="Genomic_DNA"/>
</dbReference>
<feature type="domain" description="NADH:flavin oxidoreductase/NADH oxidase N-terminal" evidence="6">
    <location>
        <begin position="7"/>
        <end position="348"/>
    </location>
</feature>
<dbReference type="GO" id="GO:0010181">
    <property type="term" value="F:FMN binding"/>
    <property type="evidence" value="ECO:0007669"/>
    <property type="project" value="InterPro"/>
</dbReference>
<keyword evidence="5" id="KW-0560">Oxidoreductase</keyword>
<dbReference type="OrthoDB" id="9784632at2"/>
<evidence type="ECO:0000256" key="5">
    <source>
        <dbReference type="ARBA" id="ARBA00023002"/>
    </source>
</evidence>
<proteinExistence type="predicted"/>
<gene>
    <name evidence="7" type="ORF">SAMN05421774_103302</name>
</gene>
<accession>A0A1N7NCY1</accession>